<dbReference type="PANTHER" id="PTHR48100:SF59">
    <property type="entry name" value="ADENOSYLCOBALAMIN_ALPHA-RIBAZOLE PHOSPHATASE"/>
    <property type="match status" value="1"/>
</dbReference>
<dbReference type="SUPFAM" id="SSF53254">
    <property type="entry name" value="Phosphoglycerate mutase-like"/>
    <property type="match status" value="1"/>
</dbReference>
<evidence type="ECO:0000313" key="2">
    <source>
        <dbReference type="Proteomes" id="UP001142078"/>
    </source>
</evidence>
<evidence type="ECO:0000313" key="1">
    <source>
        <dbReference type="EMBL" id="MCR2044038.1"/>
    </source>
</evidence>
<name>A0A9X2S505_9FIRM</name>
<protein>
    <submittedName>
        <fullName evidence="1">Histidine phosphatase family protein</fullName>
    </submittedName>
</protein>
<organism evidence="1 2">
    <name type="scientific">Anaerosalibacter massiliensis</name>
    <dbReference type="NCBI Taxonomy" id="1347392"/>
    <lineage>
        <taxon>Bacteria</taxon>
        <taxon>Bacillati</taxon>
        <taxon>Bacillota</taxon>
        <taxon>Tissierellia</taxon>
        <taxon>Tissierellales</taxon>
        <taxon>Sporanaerobacteraceae</taxon>
        <taxon>Anaerosalibacter</taxon>
    </lineage>
</organism>
<dbReference type="GO" id="GO:0016791">
    <property type="term" value="F:phosphatase activity"/>
    <property type="evidence" value="ECO:0007669"/>
    <property type="project" value="TreeGrafter"/>
</dbReference>
<dbReference type="Gene3D" id="3.40.50.1240">
    <property type="entry name" value="Phosphoglycerate mutase-like"/>
    <property type="match status" value="1"/>
</dbReference>
<gene>
    <name evidence="1" type="ORF">NSA23_07880</name>
</gene>
<dbReference type="RefSeq" id="WP_222704803.1">
    <property type="nucleotide sequence ID" value="NZ_CABKTM010000049.1"/>
</dbReference>
<dbReference type="PANTHER" id="PTHR48100">
    <property type="entry name" value="BROAD-SPECIFICITY PHOSPHATASE YOR283W-RELATED"/>
    <property type="match status" value="1"/>
</dbReference>
<dbReference type="AlphaFoldDB" id="A0A9X2S505"/>
<dbReference type="InterPro" id="IPR050275">
    <property type="entry name" value="PGM_Phosphatase"/>
</dbReference>
<comment type="caution">
    <text evidence="1">The sequence shown here is derived from an EMBL/GenBank/DDBJ whole genome shotgun (WGS) entry which is preliminary data.</text>
</comment>
<keyword evidence="2" id="KW-1185">Reference proteome</keyword>
<proteinExistence type="predicted"/>
<reference evidence="1" key="1">
    <citation type="submission" date="2022-07" db="EMBL/GenBank/DDBJ databases">
        <title>Enhanced cultured diversity of the mouse gut microbiota enables custom-made synthetic communities.</title>
        <authorList>
            <person name="Afrizal A."/>
        </authorList>
    </citation>
    <scope>NUCLEOTIDE SEQUENCE</scope>
    <source>
        <strain evidence="1">DSM 29482</strain>
    </source>
</reference>
<dbReference type="InterPro" id="IPR013078">
    <property type="entry name" value="His_Pase_superF_clade-1"/>
</dbReference>
<dbReference type="InterPro" id="IPR029033">
    <property type="entry name" value="His_PPase_superfam"/>
</dbReference>
<dbReference type="Proteomes" id="UP001142078">
    <property type="component" value="Unassembled WGS sequence"/>
</dbReference>
<dbReference type="Pfam" id="PF00300">
    <property type="entry name" value="His_Phos_1"/>
    <property type="match status" value="1"/>
</dbReference>
<dbReference type="EMBL" id="JANJZL010000004">
    <property type="protein sequence ID" value="MCR2044038.1"/>
    <property type="molecule type" value="Genomic_DNA"/>
</dbReference>
<dbReference type="CDD" id="cd07067">
    <property type="entry name" value="HP_PGM_like"/>
    <property type="match status" value="1"/>
</dbReference>
<dbReference type="SMART" id="SM00855">
    <property type="entry name" value="PGAM"/>
    <property type="match status" value="1"/>
</dbReference>
<sequence length="218" mass="25326">MNIGFNVLAVFDSNGKHILNVIGYFSRRDLEMKTDVYFVRHAQSDLSIKDDFMRPLSEMGIVDTKKVTDALIDKNITSIYSSPFKRAVDTIKDFAERTGLEIKIDNDFRERKVGEWVEDFKTFSQGQWEDFDFKLAQGESLREVQERNISALFEVVKSNLGKSVAIVTHGTALSTIINYFNHDFGHADFWNIVEKMPYVLHFRFDGMELEYLKEIEIK</sequence>
<accession>A0A9X2S505</accession>
<dbReference type="GO" id="GO:0005737">
    <property type="term" value="C:cytoplasm"/>
    <property type="evidence" value="ECO:0007669"/>
    <property type="project" value="TreeGrafter"/>
</dbReference>